<organism evidence="1 2">
    <name type="scientific">Kutzneria chonburiensis</name>
    <dbReference type="NCBI Taxonomy" id="1483604"/>
    <lineage>
        <taxon>Bacteria</taxon>
        <taxon>Bacillati</taxon>
        <taxon>Actinomycetota</taxon>
        <taxon>Actinomycetes</taxon>
        <taxon>Pseudonocardiales</taxon>
        <taxon>Pseudonocardiaceae</taxon>
        <taxon>Kutzneria</taxon>
    </lineage>
</organism>
<dbReference type="Gene3D" id="3.30.1780.10">
    <property type="entry name" value="ornithine cyclodeaminase, domain 1"/>
    <property type="match status" value="1"/>
</dbReference>
<evidence type="ECO:0000313" key="1">
    <source>
        <dbReference type="EMBL" id="MFC0548484.1"/>
    </source>
</evidence>
<dbReference type="InterPro" id="IPR003462">
    <property type="entry name" value="ODC_Mu_crystall"/>
</dbReference>
<dbReference type="EMBL" id="JBHLUD010000016">
    <property type="protein sequence ID" value="MFC0548484.1"/>
    <property type="molecule type" value="Genomic_DNA"/>
</dbReference>
<evidence type="ECO:0008006" key="3">
    <source>
        <dbReference type="Google" id="ProtNLM"/>
    </source>
</evidence>
<dbReference type="InterPro" id="IPR023401">
    <property type="entry name" value="ODC_N"/>
</dbReference>
<dbReference type="SUPFAM" id="SSF51735">
    <property type="entry name" value="NAD(P)-binding Rossmann-fold domains"/>
    <property type="match status" value="1"/>
</dbReference>
<proteinExistence type="predicted"/>
<reference evidence="1 2" key="1">
    <citation type="submission" date="2024-09" db="EMBL/GenBank/DDBJ databases">
        <authorList>
            <person name="Sun Q."/>
            <person name="Mori K."/>
        </authorList>
    </citation>
    <scope>NUCLEOTIDE SEQUENCE [LARGE SCALE GENOMIC DNA]</scope>
    <source>
        <strain evidence="1 2">TBRC 1432</strain>
    </source>
</reference>
<evidence type="ECO:0000313" key="2">
    <source>
        <dbReference type="Proteomes" id="UP001589810"/>
    </source>
</evidence>
<dbReference type="RefSeq" id="WP_273943894.1">
    <property type="nucleotide sequence ID" value="NZ_CP097263.1"/>
</dbReference>
<dbReference type="Pfam" id="PF02423">
    <property type="entry name" value="OCD_Mu_crystall"/>
    <property type="match status" value="1"/>
</dbReference>
<accession>A0ABV6N7A3</accession>
<dbReference type="InterPro" id="IPR036291">
    <property type="entry name" value="NAD(P)-bd_dom_sf"/>
</dbReference>
<keyword evidence="2" id="KW-1185">Reference proteome</keyword>
<dbReference type="Gene3D" id="3.40.50.720">
    <property type="entry name" value="NAD(P)-binding Rossmann-like Domain"/>
    <property type="match status" value="1"/>
</dbReference>
<sequence length="299" mass="31551">MSGFVRQLGSDELLRALDEIDLVDVLATELSGRVTDPGADRSGGWTLDTARSRSSGAELAVLSAPDADTRFALPSAHLRACRCAALTTLASQLLLSPGVVTVTVLGSGFPAHVQSAVLGRLLPDVSHVAVHSGVATPRLARQFAAASIGLSVAPTADDAVFGATLVVVTGDEPPVLRSTRLARGAVVVNASGRELPAPFVDCVSSVYVDDLSLLASHPRRYLTPEAPRRLLPRYHRVEADLAQVLTEVDAGRSHRDDVLLVELLSTDRLDAYLALRVYQAVIELGLGHVLATDIMAFAT</sequence>
<gene>
    <name evidence="1" type="ORF">ACFFH7_43745</name>
</gene>
<protein>
    <recommendedName>
        <fullName evidence="3">Ornithine cyclodeaminase</fullName>
    </recommendedName>
</protein>
<name>A0ABV6N7A3_9PSEU</name>
<comment type="caution">
    <text evidence="1">The sequence shown here is derived from an EMBL/GenBank/DDBJ whole genome shotgun (WGS) entry which is preliminary data.</text>
</comment>
<dbReference type="Proteomes" id="UP001589810">
    <property type="component" value="Unassembled WGS sequence"/>
</dbReference>